<dbReference type="InterPro" id="IPR022140">
    <property type="entry name" value="Kinesin-like_KIF1-typ"/>
</dbReference>
<evidence type="ECO:0000256" key="4">
    <source>
        <dbReference type="ARBA" id="ARBA00022701"/>
    </source>
</evidence>
<dbReference type="InterPro" id="IPR032405">
    <property type="entry name" value="Kinesin_assoc"/>
</dbReference>
<dbReference type="SMART" id="SM00129">
    <property type="entry name" value="KISc"/>
    <property type="match status" value="1"/>
</dbReference>
<dbReference type="STRING" id="101127.A0A1X2GPL7"/>
<evidence type="ECO:0000256" key="7">
    <source>
        <dbReference type="ARBA" id="ARBA00023054"/>
    </source>
</evidence>
<dbReference type="Gene3D" id="2.30.29.30">
    <property type="entry name" value="Pleckstrin-homology domain (PH domain)/Phosphotyrosine-binding domain (PTB)"/>
    <property type="match status" value="1"/>
</dbReference>
<feature type="binding site" evidence="10">
    <location>
        <begin position="111"/>
        <end position="118"/>
    </location>
    <ligand>
        <name>ATP</name>
        <dbReference type="ChEBI" id="CHEBI:30616"/>
    </ligand>
</feature>
<feature type="domain" description="PH" evidence="12">
    <location>
        <begin position="1735"/>
        <end position="1834"/>
    </location>
</feature>
<protein>
    <submittedName>
        <fullName evidence="14">Kinesin-domain-containing protein</fullName>
    </submittedName>
</protein>
<dbReference type="PROSITE" id="PS50067">
    <property type="entry name" value="KINESIN_MOTOR_2"/>
    <property type="match status" value="1"/>
</dbReference>
<dbReference type="OrthoDB" id="3176171at2759"/>
<dbReference type="InterPro" id="IPR001849">
    <property type="entry name" value="PH_domain"/>
</dbReference>
<feature type="region of interest" description="Disordered" evidence="11">
    <location>
        <begin position="1432"/>
        <end position="1466"/>
    </location>
</feature>
<dbReference type="Pfam" id="PF00169">
    <property type="entry name" value="PH"/>
    <property type="match status" value="1"/>
</dbReference>
<dbReference type="PRINTS" id="PR00380">
    <property type="entry name" value="KINESINHEAVY"/>
</dbReference>
<gene>
    <name evidence="14" type="ORF">DM01DRAFT_1301276</name>
</gene>
<feature type="region of interest" description="Disordered" evidence="11">
    <location>
        <begin position="1282"/>
        <end position="1308"/>
    </location>
</feature>
<dbReference type="Pfam" id="PF00498">
    <property type="entry name" value="FHA"/>
    <property type="match status" value="1"/>
</dbReference>
<dbReference type="InterPro" id="IPR011993">
    <property type="entry name" value="PH-like_dom_sf"/>
</dbReference>
<keyword evidence="4" id="KW-0493">Microtubule</keyword>
<dbReference type="SUPFAM" id="SSF50729">
    <property type="entry name" value="PH domain-like"/>
    <property type="match status" value="1"/>
</dbReference>
<keyword evidence="8 10" id="KW-0505">Motor protein</keyword>
<dbReference type="PANTHER" id="PTHR47117">
    <property type="entry name" value="STAR-RELATED LIPID TRANSFER PROTEIN 9"/>
    <property type="match status" value="1"/>
</dbReference>
<feature type="compositionally biased region" description="Low complexity" evidence="11">
    <location>
        <begin position="434"/>
        <end position="443"/>
    </location>
</feature>
<evidence type="ECO:0000256" key="8">
    <source>
        <dbReference type="ARBA" id="ARBA00023175"/>
    </source>
</evidence>
<dbReference type="InterPro" id="IPR019821">
    <property type="entry name" value="Kinesin_motor_CS"/>
</dbReference>
<proteinExistence type="inferred from homology"/>
<evidence type="ECO:0000256" key="6">
    <source>
        <dbReference type="ARBA" id="ARBA00022840"/>
    </source>
</evidence>
<feature type="compositionally biased region" description="Acidic residues" evidence="11">
    <location>
        <begin position="1448"/>
        <end position="1459"/>
    </location>
</feature>
<feature type="region of interest" description="Disordered" evidence="11">
    <location>
        <begin position="415"/>
        <end position="443"/>
    </location>
</feature>
<dbReference type="InterPro" id="IPR036961">
    <property type="entry name" value="Kinesin_motor_dom_sf"/>
</dbReference>
<keyword evidence="3" id="KW-0963">Cytoplasm</keyword>
<dbReference type="Gene3D" id="6.10.250.2520">
    <property type="match status" value="1"/>
</dbReference>
<dbReference type="CDD" id="cd01365">
    <property type="entry name" value="KISc_KIF1A_KIF1B"/>
    <property type="match status" value="1"/>
</dbReference>
<dbReference type="SUPFAM" id="SSF49879">
    <property type="entry name" value="SMAD/FHA domain"/>
    <property type="match status" value="1"/>
</dbReference>
<evidence type="ECO:0000256" key="9">
    <source>
        <dbReference type="ARBA" id="ARBA00023212"/>
    </source>
</evidence>
<dbReference type="GO" id="GO:0005524">
    <property type="term" value="F:ATP binding"/>
    <property type="evidence" value="ECO:0007669"/>
    <property type="project" value="UniProtKB-UniRule"/>
</dbReference>
<dbReference type="InterPro" id="IPR008984">
    <property type="entry name" value="SMAD_FHA_dom_sf"/>
</dbReference>
<feature type="domain" description="Kinesin motor" evidence="13">
    <location>
        <begin position="6"/>
        <end position="368"/>
    </location>
</feature>
<sequence length="1838" mass="206353">MSNSGNIKVVVRCRPLNDKELARGATSLVRMEGNQTIVSRISPYATTIRRRQSVSEQNEEQIKAFTFDRSFWSGDPANDHYASQAAVYDDLGQELLDHAFGGYNCCIFAYGQTGSGKSYTMMGYGDDKGIIPRTSADLFDRIQHMMVNDATLHYQVEVSYLEIYNEKVRDLLNPRNKSNLKVREHPSLGPYVEDLSRLAVNTFDDIECLIQQGNKARTVAATNMNETSSRSHAVFTIYMTSRKTDQITNLDTEKVSRISLVDLAGSERVVSSGATGVRLKEGANINRSLATLGKVIAALAERSASADIKTGKKKAKDFFIPYRDSVLTWLLKDSLGGNSKTAMIATISPVDYEETLSTLRYADQAKRIKNKPVVNEDPNAKLIRELKEELQTLRDALMSCAPDQFEKIAGSLSPRVIGSKSTPRLGHAHPPPSTSNNTVTPFPVSTVSTVMQSTMTVPDLQSLQLPASPPAPPANKNISFADAHGETKVLSMKELVDQFKASQKLLDQVNQTWEQKMAKTQEIHQERERALAALGILLESSTMAIHTPKQMPHLVNLNEDPLMSECLVYQLKQGHTRVGHFQSPNNVDIRLSGHSILESHCYFDYDSTNVTLVPLPGAMVMVNGLRIQDPRQLHNGYRVILGDYHVFRFNHPEEVRRERDRHGPSPVPLQTNTSVTVAASVSSVPLQPLHPPFQDTASLPALYGNTTASGRTSQMTDRSESPFFFFSSSDRDSSSISHGHDPLDGLPSAYQQPGPIDPETMAHTLERSAMNTRLSFLSEGGFAPTAAASGLVDHHISSRHSVASMDDRALYSSSPSSSSGIPPSQPSYRRRRQLSVDTSMDLKSTFAPEDPMVVKMQQMMNDMQRKMDEQKVAYECKLKRLSSRLGPSQLSPIATDLSPHDRYLADKVLTRWRKLRYVLMSEHILSHAVFVKEANIIAKELGKDVVYQFTIVHDDLSVTSTSFWEATSNLALSSLQPDHDPSLACERKPCVGVQVIDKKRQTISYWSLQSLKQRLEQMRQLYEFSDQPLSRRHHFSWQDPFYQSSPSPRRFTLIGLASVPLQNIALHTPVETTVDIFDRHQCAALGRLTVRITPIARSMTAPIGKHPSSRTNHHQLHHRRTLSCSAAQPAISSEDDHGFTPQGQQFIVEVKLVRVLDLSEDDFSQVHAQFRASSFGHIDPLADDDKTYASEPISGFGIDPVELNYTQTLTIPIKDSTLATIMHGDLTIEVYGRAQLGYLYQVVDQALEREQIANEDPSPLFADPPIASWLPSKKKEHLILQPPPLGQRRRPSATKWLEDETNTNTTSVSFAEEPTMLSPQETALSSPSTLPPTTPTLPRHRRIKLKAPVRSYTDDGLVMKERHHAVAWLQICELNDQGDYVPTHVTSSSLADPGCFHLRQGVQRRIRLTMMHDSGLQLPWKTVTSLQLHSVTMHPDDPQHNQSQPQEISEEDRQEEADSQDSQGKSVSVTILKDSFKYRQDGTCVLSVSGPWDSSLHDSTQLNRLTPAQQRIHVTLSWLVSCSKTTEPLSFSMTIMLKVHHVNASLTPSLSPSPSFFQQLLAPYLQPHQQQQVTSHYRGLFSVHLSPPLTRRVSQLWRINTGNKYVRGEEILGASRIVRGISLVMDYRQARPWMAWKMQVSRTQQRLILFDQHHQPLALAPVTTNPDQLLYKTLDLWTSRFGSQDEIFINPHPPAATPMSPMSTISVSSMQSTFNRRGTALKLAPRIKFERLSDVVTKKGYLQHMEIGEREVWTKHWFVLRRPYLLVYPDATEGDELAVIDLTSASVDYKKDLVHLIKKPFAFSIYTAYNSYMLHAKDNDELMGWIQCIDQFYFVDHA</sequence>
<accession>A0A1X2GPL7</accession>
<keyword evidence="5 10" id="KW-0547">Nucleotide-binding</keyword>
<evidence type="ECO:0000259" key="12">
    <source>
        <dbReference type="PROSITE" id="PS50003"/>
    </source>
</evidence>
<dbReference type="GO" id="GO:0047496">
    <property type="term" value="P:vesicle transport along microtubule"/>
    <property type="evidence" value="ECO:0007669"/>
    <property type="project" value="UniProtKB-ARBA"/>
</dbReference>
<evidence type="ECO:0000256" key="5">
    <source>
        <dbReference type="ARBA" id="ARBA00022741"/>
    </source>
</evidence>
<comment type="similarity">
    <text evidence="10">Belongs to the TRAFAC class myosin-kinesin ATPase superfamily. Kinesin family.</text>
</comment>
<evidence type="ECO:0000256" key="10">
    <source>
        <dbReference type="PROSITE-ProRule" id="PRU00283"/>
    </source>
</evidence>
<comment type="caution">
    <text evidence="14">The sequence shown here is derived from an EMBL/GenBank/DDBJ whole genome shotgun (WGS) entry which is preliminary data.</text>
</comment>
<evidence type="ECO:0000256" key="1">
    <source>
        <dbReference type="ARBA" id="ARBA00004245"/>
    </source>
</evidence>
<dbReference type="Proteomes" id="UP000242146">
    <property type="component" value="Unassembled WGS sequence"/>
</dbReference>
<keyword evidence="7" id="KW-0175">Coiled coil</keyword>
<dbReference type="GO" id="GO:0005874">
    <property type="term" value="C:microtubule"/>
    <property type="evidence" value="ECO:0007669"/>
    <property type="project" value="UniProtKB-KW"/>
</dbReference>
<dbReference type="GO" id="GO:0008574">
    <property type="term" value="F:plus-end-directed microtubule motor activity"/>
    <property type="evidence" value="ECO:0007669"/>
    <property type="project" value="UniProtKB-ARBA"/>
</dbReference>
<dbReference type="CDD" id="cd22705">
    <property type="entry name" value="FHA_KIF1"/>
    <property type="match status" value="1"/>
</dbReference>
<dbReference type="Pfam" id="PF12423">
    <property type="entry name" value="KIF1B"/>
    <property type="match status" value="1"/>
</dbReference>
<keyword evidence="15" id="KW-1185">Reference proteome</keyword>
<feature type="compositionally biased region" description="Low complexity" evidence="11">
    <location>
        <begin position="812"/>
        <end position="822"/>
    </location>
</feature>
<dbReference type="InterPro" id="IPR001752">
    <property type="entry name" value="Kinesin_motor_dom"/>
</dbReference>
<evidence type="ECO:0000313" key="15">
    <source>
        <dbReference type="Proteomes" id="UP000242146"/>
    </source>
</evidence>
<dbReference type="GO" id="GO:0005546">
    <property type="term" value="F:phosphatidylinositol-4,5-bisphosphate binding"/>
    <property type="evidence" value="ECO:0007669"/>
    <property type="project" value="UniProtKB-ARBA"/>
</dbReference>
<dbReference type="FunFam" id="3.40.850.10:FF:000047">
    <property type="entry name" value="Kinesin family protein"/>
    <property type="match status" value="1"/>
</dbReference>
<dbReference type="Gene3D" id="3.40.850.10">
    <property type="entry name" value="Kinesin motor domain"/>
    <property type="match status" value="1"/>
</dbReference>
<dbReference type="SUPFAM" id="SSF52540">
    <property type="entry name" value="P-loop containing nucleoside triphosphate hydrolases"/>
    <property type="match status" value="1"/>
</dbReference>
<dbReference type="EMBL" id="MCGT01000006">
    <property type="protein sequence ID" value="ORX58670.1"/>
    <property type="molecule type" value="Genomic_DNA"/>
</dbReference>
<dbReference type="Pfam" id="PF12473">
    <property type="entry name" value="DUF3694"/>
    <property type="match status" value="1"/>
</dbReference>
<dbReference type="InterPro" id="IPR022164">
    <property type="entry name" value="Kinesin-like"/>
</dbReference>
<name>A0A1X2GPL7_9FUNG</name>
<dbReference type="Pfam" id="PF00225">
    <property type="entry name" value="Kinesin"/>
    <property type="match status" value="1"/>
</dbReference>
<dbReference type="GO" id="GO:0008017">
    <property type="term" value="F:microtubule binding"/>
    <property type="evidence" value="ECO:0007669"/>
    <property type="project" value="InterPro"/>
</dbReference>
<reference evidence="14 15" key="1">
    <citation type="submission" date="2016-07" db="EMBL/GenBank/DDBJ databases">
        <title>Pervasive Adenine N6-methylation of Active Genes in Fungi.</title>
        <authorList>
            <consortium name="DOE Joint Genome Institute"/>
            <person name="Mondo S.J."/>
            <person name="Dannebaum R.O."/>
            <person name="Kuo R.C."/>
            <person name="Labutti K."/>
            <person name="Haridas S."/>
            <person name="Kuo A."/>
            <person name="Salamov A."/>
            <person name="Ahrendt S.R."/>
            <person name="Lipzen A."/>
            <person name="Sullivan W."/>
            <person name="Andreopoulos W.B."/>
            <person name="Clum A."/>
            <person name="Lindquist E."/>
            <person name="Daum C."/>
            <person name="Ramamoorthy G.K."/>
            <person name="Gryganskyi A."/>
            <person name="Culley D."/>
            <person name="Magnuson J.K."/>
            <person name="James T.Y."/>
            <person name="O'Malley M.A."/>
            <person name="Stajich J.E."/>
            <person name="Spatafora J.W."/>
            <person name="Visel A."/>
            <person name="Grigoriev I.V."/>
        </authorList>
    </citation>
    <scope>NUCLEOTIDE SEQUENCE [LARGE SCALE GENOMIC DNA]</scope>
    <source>
        <strain evidence="14 15">NRRL 3301</strain>
    </source>
</reference>
<feature type="region of interest" description="Disordered" evidence="11">
    <location>
        <begin position="807"/>
        <end position="833"/>
    </location>
</feature>
<evidence type="ECO:0000256" key="2">
    <source>
        <dbReference type="ARBA" id="ARBA00022448"/>
    </source>
</evidence>
<keyword evidence="9" id="KW-0206">Cytoskeleton</keyword>
<keyword evidence="2" id="KW-0813">Transport</keyword>
<dbReference type="InterPro" id="IPR027417">
    <property type="entry name" value="P-loop_NTPase"/>
</dbReference>
<dbReference type="PROSITE" id="PS50003">
    <property type="entry name" value="PH_DOMAIN"/>
    <property type="match status" value="1"/>
</dbReference>
<feature type="region of interest" description="Disordered" evidence="11">
    <location>
        <begin position="1319"/>
        <end position="1338"/>
    </location>
</feature>
<dbReference type="PROSITE" id="PS00411">
    <property type="entry name" value="KINESIN_MOTOR_1"/>
    <property type="match status" value="1"/>
</dbReference>
<dbReference type="Gene3D" id="2.60.200.20">
    <property type="match status" value="1"/>
</dbReference>
<dbReference type="SMART" id="SM00233">
    <property type="entry name" value="PH"/>
    <property type="match status" value="1"/>
</dbReference>
<comment type="subcellular location">
    <subcellularLocation>
        <location evidence="1">Cytoplasm</location>
        <location evidence="1">Cytoskeleton</location>
    </subcellularLocation>
</comment>
<evidence type="ECO:0000256" key="3">
    <source>
        <dbReference type="ARBA" id="ARBA00022490"/>
    </source>
</evidence>
<evidence type="ECO:0000313" key="14">
    <source>
        <dbReference type="EMBL" id="ORX58670.1"/>
    </source>
</evidence>
<feature type="region of interest" description="Disordered" evidence="11">
    <location>
        <begin position="734"/>
        <end position="758"/>
    </location>
</feature>
<dbReference type="Pfam" id="PF16183">
    <property type="entry name" value="Kinesin_assoc"/>
    <property type="match status" value="1"/>
</dbReference>
<feature type="compositionally biased region" description="Basic and acidic residues" evidence="11">
    <location>
        <begin position="734"/>
        <end position="743"/>
    </location>
</feature>
<organism evidence="14 15">
    <name type="scientific">Hesseltinella vesiculosa</name>
    <dbReference type="NCBI Taxonomy" id="101127"/>
    <lineage>
        <taxon>Eukaryota</taxon>
        <taxon>Fungi</taxon>
        <taxon>Fungi incertae sedis</taxon>
        <taxon>Mucoromycota</taxon>
        <taxon>Mucoromycotina</taxon>
        <taxon>Mucoromycetes</taxon>
        <taxon>Mucorales</taxon>
        <taxon>Cunninghamellaceae</taxon>
        <taxon>Hesseltinella</taxon>
    </lineage>
</organism>
<dbReference type="InterPro" id="IPR000253">
    <property type="entry name" value="FHA_dom"/>
</dbReference>
<evidence type="ECO:0000259" key="13">
    <source>
        <dbReference type="PROSITE" id="PS50067"/>
    </source>
</evidence>
<keyword evidence="6 10" id="KW-0067">ATP-binding</keyword>
<evidence type="ECO:0000256" key="11">
    <source>
        <dbReference type="SAM" id="MobiDB-lite"/>
    </source>
</evidence>